<protein>
    <submittedName>
        <fullName evidence="1">OsmC family protein</fullName>
    </submittedName>
</protein>
<dbReference type="PANTHER" id="PTHR42830:SF2">
    <property type="entry name" value="OSMC_OHR FAMILY PROTEIN"/>
    <property type="match status" value="1"/>
</dbReference>
<comment type="caution">
    <text evidence="1">The sequence shown here is derived from an EMBL/GenBank/DDBJ whole genome shotgun (WGS) entry which is preliminary data.</text>
</comment>
<dbReference type="RefSeq" id="WP_315651705.1">
    <property type="nucleotide sequence ID" value="NZ_JAVXZY010000006.1"/>
</dbReference>
<dbReference type="Proteomes" id="UP001246372">
    <property type="component" value="Unassembled WGS sequence"/>
</dbReference>
<dbReference type="Pfam" id="PF02566">
    <property type="entry name" value="OsmC"/>
    <property type="match status" value="1"/>
</dbReference>
<dbReference type="PANTHER" id="PTHR42830">
    <property type="entry name" value="OSMOTICALLY INDUCIBLE FAMILY PROTEIN"/>
    <property type="match status" value="1"/>
</dbReference>
<name>A0ABU3PFX6_9BURK</name>
<evidence type="ECO:0000313" key="1">
    <source>
        <dbReference type="EMBL" id="MDT9000826.1"/>
    </source>
</evidence>
<dbReference type="InterPro" id="IPR015946">
    <property type="entry name" value="KH_dom-like_a/b"/>
</dbReference>
<dbReference type="InterPro" id="IPR052707">
    <property type="entry name" value="OsmC_Ohr_Peroxiredoxin"/>
</dbReference>
<dbReference type="EMBL" id="JAVXZY010000006">
    <property type="protein sequence ID" value="MDT9000826.1"/>
    <property type="molecule type" value="Genomic_DNA"/>
</dbReference>
<dbReference type="InterPro" id="IPR003718">
    <property type="entry name" value="OsmC/Ohr_fam"/>
</dbReference>
<gene>
    <name evidence="1" type="ORF">RQP53_16240</name>
</gene>
<organism evidence="1 2">
    <name type="scientific">Roseateles aquae</name>
    <dbReference type="NCBI Taxonomy" id="3077235"/>
    <lineage>
        <taxon>Bacteria</taxon>
        <taxon>Pseudomonadati</taxon>
        <taxon>Pseudomonadota</taxon>
        <taxon>Betaproteobacteria</taxon>
        <taxon>Burkholderiales</taxon>
        <taxon>Sphaerotilaceae</taxon>
        <taxon>Roseateles</taxon>
    </lineage>
</organism>
<evidence type="ECO:0000313" key="2">
    <source>
        <dbReference type="Proteomes" id="UP001246372"/>
    </source>
</evidence>
<keyword evidence="2" id="KW-1185">Reference proteome</keyword>
<dbReference type="Gene3D" id="3.30.300.20">
    <property type="match status" value="1"/>
</dbReference>
<sequence length="159" mass="17775">MSTHTATIVWQRQDQVFTDRRYSRAHRWQFDGGQDVLASSSPHVVRLPFSDPAGIDPEEAFVAGLSSCHMLWLLDIAAGQGWRIDSYRDAAEGHMAKNADGRLWMAEVVLKPHLVFSGERRPDDVAVALLHEQAHHECYLANSVRSAVRVQGSWAWAGA</sequence>
<accession>A0ABU3PFX6</accession>
<dbReference type="SUPFAM" id="SSF82784">
    <property type="entry name" value="OsmC-like"/>
    <property type="match status" value="1"/>
</dbReference>
<dbReference type="InterPro" id="IPR036102">
    <property type="entry name" value="OsmC/Ohrsf"/>
</dbReference>
<reference evidence="1" key="1">
    <citation type="submission" date="2023-09" db="EMBL/GenBank/DDBJ databases">
        <title>Paucibacter sp. APW11 Genome sequencing and assembly.</title>
        <authorList>
            <person name="Kim I."/>
        </authorList>
    </citation>
    <scope>NUCLEOTIDE SEQUENCE</scope>
    <source>
        <strain evidence="1">APW11</strain>
    </source>
</reference>
<proteinExistence type="predicted"/>